<sequence>MTNISPMNDLLIGHLYHSPIWKELLENKKIHFDFRLTHMYVYKRSNHSLYIAEFHNAFTYFGEYTKETILKFQQRDPLDHLPITYEELCHSHGFYKLAETNDYAAFSNDSLSDYPSDLYIFEIVDVREYRFYTKDISPTCIQEFLDFDINLNKLSNIK</sequence>
<evidence type="ECO:0000313" key="1">
    <source>
        <dbReference type="EMBL" id="CDQ41863.1"/>
    </source>
</evidence>
<reference evidence="1 2" key="1">
    <citation type="submission" date="2014-03" db="EMBL/GenBank/DDBJ databases">
        <authorList>
            <person name="Urmite Genomes U."/>
        </authorList>
    </citation>
    <scope>NUCLEOTIDE SEQUENCE [LARGE SCALE GENOMIC DNA]</scope>
    <source>
        <strain evidence="1 2">Vm-5</strain>
    </source>
</reference>
<dbReference type="OrthoDB" id="9998217at2"/>
<protein>
    <submittedName>
        <fullName evidence="1">Uncharacterized protein</fullName>
    </submittedName>
</protein>
<dbReference type="Proteomes" id="UP000028875">
    <property type="component" value="Unassembled WGS sequence"/>
</dbReference>
<evidence type="ECO:0000313" key="2">
    <source>
        <dbReference type="Proteomes" id="UP000028875"/>
    </source>
</evidence>
<reference evidence="2" key="2">
    <citation type="submission" date="2014-05" db="EMBL/GenBank/DDBJ databases">
        <title>Draft genome sequence of Virgibacillus massiliensis Vm-5.</title>
        <authorList>
            <person name="Khelaifia S."/>
            <person name="Croce O."/>
            <person name="Lagier J.C."/>
            <person name="Raoult D."/>
        </authorList>
    </citation>
    <scope>NUCLEOTIDE SEQUENCE [LARGE SCALE GENOMIC DNA]</scope>
    <source>
        <strain evidence="2">Vm-5</strain>
    </source>
</reference>
<dbReference type="EMBL" id="CCDP010000003">
    <property type="protein sequence ID" value="CDQ41863.1"/>
    <property type="molecule type" value="Genomic_DNA"/>
</dbReference>
<proteinExistence type="predicted"/>
<dbReference type="AlphaFoldDB" id="A0A024QH20"/>
<keyword evidence="2" id="KW-1185">Reference proteome</keyword>
<dbReference type="RefSeq" id="WP_038246801.1">
    <property type="nucleotide sequence ID" value="NZ_BNER01000008.1"/>
</dbReference>
<organism evidence="1 2">
    <name type="scientific">Virgibacillus massiliensis</name>
    <dbReference type="NCBI Taxonomy" id="1462526"/>
    <lineage>
        <taxon>Bacteria</taxon>
        <taxon>Bacillati</taxon>
        <taxon>Bacillota</taxon>
        <taxon>Bacilli</taxon>
        <taxon>Bacillales</taxon>
        <taxon>Bacillaceae</taxon>
        <taxon>Virgibacillus</taxon>
    </lineage>
</organism>
<dbReference type="STRING" id="1462526.BN990_04242"/>
<comment type="caution">
    <text evidence="1">The sequence shown here is derived from an EMBL/GenBank/DDBJ whole genome shotgun (WGS) entry which is preliminary data.</text>
</comment>
<gene>
    <name evidence="1" type="ORF">BN990_04242</name>
</gene>
<accession>A0A024QH20</accession>
<name>A0A024QH20_9BACI</name>